<dbReference type="InterPro" id="IPR051021">
    <property type="entry name" value="Mito_Ser/Thr_phosphatase"/>
</dbReference>
<dbReference type="GO" id="GO:0004722">
    <property type="term" value="F:protein serine/threonine phosphatase activity"/>
    <property type="evidence" value="ECO:0007669"/>
    <property type="project" value="UniProtKB-EC"/>
</dbReference>
<evidence type="ECO:0000256" key="3">
    <source>
        <dbReference type="ARBA" id="ARBA00013081"/>
    </source>
</evidence>
<comment type="catalytic activity">
    <reaction evidence="14">
        <text>O-phospho-L-threonyl-[protein] + H2O = L-threonyl-[protein] + phosphate</text>
        <dbReference type="Rhea" id="RHEA:47004"/>
        <dbReference type="Rhea" id="RHEA-COMP:11060"/>
        <dbReference type="Rhea" id="RHEA-COMP:11605"/>
        <dbReference type="ChEBI" id="CHEBI:15377"/>
        <dbReference type="ChEBI" id="CHEBI:30013"/>
        <dbReference type="ChEBI" id="CHEBI:43474"/>
        <dbReference type="ChEBI" id="CHEBI:61977"/>
        <dbReference type="EC" id="3.1.3.16"/>
    </reaction>
</comment>
<evidence type="ECO:0000256" key="4">
    <source>
        <dbReference type="ARBA" id="ARBA00022787"/>
    </source>
</evidence>
<reference evidence="16" key="1">
    <citation type="submission" date="2021-12" db="EMBL/GenBank/DDBJ databases">
        <authorList>
            <person name="King R."/>
        </authorList>
    </citation>
    <scope>NUCLEOTIDE SEQUENCE</scope>
</reference>
<dbReference type="Proteomes" id="UP001152759">
    <property type="component" value="Chromosome 2"/>
</dbReference>
<name>A0A9P0A565_BEMTA</name>
<keyword evidence="7 15" id="KW-0472">Membrane</keyword>
<evidence type="ECO:0000256" key="2">
    <source>
        <dbReference type="ARBA" id="ARBA00006717"/>
    </source>
</evidence>
<evidence type="ECO:0000256" key="8">
    <source>
        <dbReference type="ARBA" id="ARBA00037234"/>
    </source>
</evidence>
<evidence type="ECO:0000256" key="14">
    <source>
        <dbReference type="ARBA" id="ARBA00048336"/>
    </source>
</evidence>
<evidence type="ECO:0000256" key="1">
    <source>
        <dbReference type="ARBA" id="ARBA00004294"/>
    </source>
</evidence>
<dbReference type="KEGG" id="btab:109037899"/>
<evidence type="ECO:0000313" key="17">
    <source>
        <dbReference type="Proteomes" id="UP001152759"/>
    </source>
</evidence>
<evidence type="ECO:0000256" key="11">
    <source>
        <dbReference type="ARBA" id="ARBA00040722"/>
    </source>
</evidence>
<keyword evidence="15" id="KW-1133">Transmembrane helix</keyword>
<dbReference type="EC" id="3.1.3.16" evidence="3"/>
<keyword evidence="17" id="KW-1185">Reference proteome</keyword>
<gene>
    <name evidence="16" type="ORF">BEMITA_LOCUS5075</name>
</gene>
<evidence type="ECO:0000256" key="5">
    <source>
        <dbReference type="ARBA" id="ARBA00022801"/>
    </source>
</evidence>
<sequence length="288" mass="32600">MTSKTFRLRILKVATHGITACCGAAVTYYYLIKIPKESISTAELTSSSKWDHNWDKRDPASLVNPLKKNGDPAKDNKYNEELEKLKSKATRHLILIRHGQYYLSGKTDQERVLTPLGRRQAELTGSRLQALNLPYNSIIHSSMQRAIETATIIHKFLPDVPMSSCSMLEEGAPYPPEPQVSHWKPEAVQFLRDGARIEAAFRKYFHRAPPSQKEDSYEIIVCHANVIRYFVCRALQLPPEAWLRLSLSHASLTQITIPPSGNARLIMYGDTGFMSPDNISRHNISSKI</sequence>
<dbReference type="SUPFAM" id="SSF53254">
    <property type="entry name" value="Phosphoglycerate mutase-like"/>
    <property type="match status" value="1"/>
</dbReference>
<evidence type="ECO:0000256" key="9">
    <source>
        <dbReference type="ARBA" id="ARBA00038605"/>
    </source>
</evidence>
<comment type="subcellular location">
    <subcellularLocation>
        <location evidence="1">Mitochondrion outer membrane</location>
    </subcellularLocation>
</comment>
<evidence type="ECO:0000256" key="7">
    <source>
        <dbReference type="ARBA" id="ARBA00023136"/>
    </source>
</evidence>
<evidence type="ECO:0000256" key="6">
    <source>
        <dbReference type="ARBA" id="ARBA00023128"/>
    </source>
</evidence>
<comment type="function">
    <text evidence="8">Displays phosphatase activity for serine/threonine residues, and dephosphorylates and activates Pk92B kinase. Has apparently no phosphoglycerate mutase activity.</text>
</comment>
<dbReference type="AlphaFoldDB" id="A0A9P0A565"/>
<evidence type="ECO:0000256" key="10">
    <source>
        <dbReference type="ARBA" id="ARBA00039765"/>
    </source>
</evidence>
<dbReference type="Pfam" id="PF00300">
    <property type="entry name" value="His_Phos_1"/>
    <property type="match status" value="1"/>
</dbReference>
<accession>A0A9P0A565</accession>
<evidence type="ECO:0000256" key="13">
    <source>
        <dbReference type="ARBA" id="ARBA00047761"/>
    </source>
</evidence>
<dbReference type="GO" id="GO:0005741">
    <property type="term" value="C:mitochondrial outer membrane"/>
    <property type="evidence" value="ECO:0007669"/>
    <property type="project" value="UniProtKB-SubCell"/>
</dbReference>
<dbReference type="CDD" id="cd07067">
    <property type="entry name" value="HP_PGM_like"/>
    <property type="match status" value="1"/>
</dbReference>
<comment type="subunit">
    <text evidence="9">Interacts with Pk92B/ASK1.</text>
</comment>
<keyword evidence="6" id="KW-0496">Mitochondrion</keyword>
<dbReference type="FunFam" id="3.40.50.1240:FF:000009">
    <property type="entry name" value="serine/threonine-protein phosphatase PGAM5, mitochondrial isoform X1"/>
    <property type="match status" value="1"/>
</dbReference>
<feature type="transmembrane region" description="Helical" evidence="15">
    <location>
        <begin position="12"/>
        <end position="31"/>
    </location>
</feature>
<dbReference type="PANTHER" id="PTHR20935">
    <property type="entry name" value="PHOSPHOGLYCERATE MUTASE-RELATED"/>
    <property type="match status" value="1"/>
</dbReference>
<protein>
    <recommendedName>
        <fullName evidence="10">Serine/threonine-protein phosphatase PGAM5, mitochondrial</fullName>
        <ecNumber evidence="3">3.1.3.16</ecNumber>
    </recommendedName>
    <alternativeName>
        <fullName evidence="12">Phosphoglycerate mutase family member 5 homolog</fullName>
    </alternativeName>
    <alternativeName>
        <fullName evidence="11">Serine/threonine-protein phosphatase Pgam5, mitochondrial</fullName>
    </alternativeName>
</protein>
<dbReference type="EMBL" id="OU963863">
    <property type="protein sequence ID" value="CAH0385895.1"/>
    <property type="molecule type" value="Genomic_DNA"/>
</dbReference>
<dbReference type="InterPro" id="IPR029033">
    <property type="entry name" value="His_PPase_superfam"/>
</dbReference>
<dbReference type="InterPro" id="IPR013078">
    <property type="entry name" value="His_Pase_superF_clade-1"/>
</dbReference>
<evidence type="ECO:0000313" key="16">
    <source>
        <dbReference type="EMBL" id="CAH0385895.1"/>
    </source>
</evidence>
<dbReference type="SMART" id="SM00855">
    <property type="entry name" value="PGAM"/>
    <property type="match status" value="1"/>
</dbReference>
<keyword evidence="4" id="KW-1000">Mitochondrion outer membrane</keyword>
<dbReference type="Gene3D" id="3.40.50.1240">
    <property type="entry name" value="Phosphoglycerate mutase-like"/>
    <property type="match status" value="1"/>
</dbReference>
<proteinExistence type="inferred from homology"/>
<keyword evidence="15" id="KW-0812">Transmembrane</keyword>
<organism evidence="16 17">
    <name type="scientific">Bemisia tabaci</name>
    <name type="common">Sweetpotato whitefly</name>
    <name type="synonym">Aleurodes tabaci</name>
    <dbReference type="NCBI Taxonomy" id="7038"/>
    <lineage>
        <taxon>Eukaryota</taxon>
        <taxon>Metazoa</taxon>
        <taxon>Ecdysozoa</taxon>
        <taxon>Arthropoda</taxon>
        <taxon>Hexapoda</taxon>
        <taxon>Insecta</taxon>
        <taxon>Pterygota</taxon>
        <taxon>Neoptera</taxon>
        <taxon>Paraneoptera</taxon>
        <taxon>Hemiptera</taxon>
        <taxon>Sternorrhyncha</taxon>
        <taxon>Aleyrodoidea</taxon>
        <taxon>Aleyrodidae</taxon>
        <taxon>Aleyrodinae</taxon>
        <taxon>Bemisia</taxon>
    </lineage>
</organism>
<dbReference type="GO" id="GO:0090141">
    <property type="term" value="P:positive regulation of mitochondrial fission"/>
    <property type="evidence" value="ECO:0007669"/>
    <property type="project" value="TreeGrafter"/>
</dbReference>
<dbReference type="PANTHER" id="PTHR20935:SF0">
    <property type="entry name" value="SERINE_THREONINE-PROTEIN PHOSPHATASE PGAM5, MITOCHONDRIAL"/>
    <property type="match status" value="1"/>
</dbReference>
<evidence type="ECO:0000256" key="12">
    <source>
        <dbReference type="ARBA" id="ARBA00042520"/>
    </source>
</evidence>
<keyword evidence="5" id="KW-0378">Hydrolase</keyword>
<evidence type="ECO:0000256" key="15">
    <source>
        <dbReference type="SAM" id="Phobius"/>
    </source>
</evidence>
<dbReference type="OrthoDB" id="2118094at2759"/>
<comment type="similarity">
    <text evidence="2">Belongs to the phosphoglycerate mutase family. BPG-dependent PGAM subfamily.</text>
</comment>
<comment type="catalytic activity">
    <reaction evidence="13">
        <text>O-phospho-L-seryl-[protein] + H2O = L-seryl-[protein] + phosphate</text>
        <dbReference type="Rhea" id="RHEA:20629"/>
        <dbReference type="Rhea" id="RHEA-COMP:9863"/>
        <dbReference type="Rhea" id="RHEA-COMP:11604"/>
        <dbReference type="ChEBI" id="CHEBI:15377"/>
        <dbReference type="ChEBI" id="CHEBI:29999"/>
        <dbReference type="ChEBI" id="CHEBI:43474"/>
        <dbReference type="ChEBI" id="CHEBI:83421"/>
        <dbReference type="EC" id="3.1.3.16"/>
    </reaction>
</comment>